<dbReference type="InterPro" id="IPR020103">
    <property type="entry name" value="PsdUridine_synth_cat_dom_sf"/>
</dbReference>
<sequence>MDAHPSGCAVILLFAMWIPISDAPIACFPHFEVAAESGDWIVVDKGAPLIVHPSNGKKEPNLLEGVEALLSYEIANGAALSLVNRLDRETSGLTLIAKNKAAARELGRAMQRRRMHKEYLAIVQGRPEWTETTCAAPILRQGDVAESPIWVKQAVHPAGKACATVFRTERTWNTPRGPLALVRCIPETGRMHQIRVHLTHLGHPILGDKIYGPSEACYLEYIQHGWSRELEERLILPRHALHACRLEFPFDEEVFTAEAPLPEDMRQLLEAGD</sequence>
<accession>A0A6N2TNN3</accession>
<dbReference type="EC" id="5.4.99.24" evidence="3"/>
<dbReference type="CDD" id="cd02869">
    <property type="entry name" value="PseudoU_synth_RluA_like"/>
    <property type="match status" value="1"/>
</dbReference>
<reference evidence="3" key="1">
    <citation type="submission" date="2019-11" db="EMBL/GenBank/DDBJ databases">
        <authorList>
            <person name="Feng L."/>
        </authorList>
    </citation>
    <scope>NUCLEOTIDE SEQUENCE</scope>
    <source>
        <strain evidence="3">AMuciniphilaLFYP55</strain>
    </source>
</reference>
<name>A0A6N2TNN3_9BACT</name>
<evidence type="ECO:0000313" key="3">
    <source>
        <dbReference type="EMBL" id="VYT07007.1"/>
    </source>
</evidence>
<dbReference type="GO" id="GO:0160141">
    <property type="term" value="F:23S rRNA pseudouridine(955/2504/2580) synthase activity"/>
    <property type="evidence" value="ECO:0007669"/>
    <property type="project" value="UniProtKB-EC"/>
</dbReference>
<gene>
    <name evidence="3" type="primary">rluC</name>
    <name evidence="3" type="ORF">AMLFYP55_00496</name>
</gene>
<dbReference type="PANTHER" id="PTHR21600">
    <property type="entry name" value="MITOCHONDRIAL RNA PSEUDOURIDINE SYNTHASE"/>
    <property type="match status" value="1"/>
</dbReference>
<protein>
    <submittedName>
        <fullName evidence="3">Ribosomal large subunit pseudouridine synthase C</fullName>
        <ecNumber evidence="3">5.4.99.24</ecNumber>
    </submittedName>
</protein>
<evidence type="ECO:0000256" key="1">
    <source>
        <dbReference type="ARBA" id="ARBA00010876"/>
    </source>
</evidence>
<organism evidence="3">
    <name type="scientific">Akkermansia muciniphila</name>
    <dbReference type="NCBI Taxonomy" id="239935"/>
    <lineage>
        <taxon>Bacteria</taxon>
        <taxon>Pseudomonadati</taxon>
        <taxon>Verrucomicrobiota</taxon>
        <taxon>Verrucomicrobiia</taxon>
        <taxon>Verrucomicrobiales</taxon>
        <taxon>Akkermansiaceae</taxon>
        <taxon>Akkermansia</taxon>
    </lineage>
</organism>
<dbReference type="Gene3D" id="3.30.2350.10">
    <property type="entry name" value="Pseudouridine synthase"/>
    <property type="match status" value="1"/>
</dbReference>
<dbReference type="InterPro" id="IPR050188">
    <property type="entry name" value="RluA_PseudoU_synthase"/>
</dbReference>
<dbReference type="SUPFAM" id="SSF55120">
    <property type="entry name" value="Pseudouridine synthase"/>
    <property type="match status" value="1"/>
</dbReference>
<dbReference type="PANTHER" id="PTHR21600:SF87">
    <property type="entry name" value="RNA PSEUDOURIDYLATE SYNTHASE DOMAIN-CONTAINING PROTEIN 1"/>
    <property type="match status" value="1"/>
</dbReference>
<feature type="domain" description="Pseudouridine synthase RsuA/RluA-like" evidence="2">
    <location>
        <begin position="39"/>
        <end position="200"/>
    </location>
</feature>
<dbReference type="InterPro" id="IPR006145">
    <property type="entry name" value="PsdUridine_synth_RsuA/RluA"/>
</dbReference>
<dbReference type="EMBL" id="CACRSS010000016">
    <property type="protein sequence ID" value="VYT07007.1"/>
    <property type="molecule type" value="Genomic_DNA"/>
</dbReference>
<dbReference type="GO" id="GO:0003723">
    <property type="term" value="F:RNA binding"/>
    <property type="evidence" value="ECO:0007669"/>
    <property type="project" value="InterPro"/>
</dbReference>
<dbReference type="AlphaFoldDB" id="A0A6N2TNN3"/>
<evidence type="ECO:0000259" key="2">
    <source>
        <dbReference type="Pfam" id="PF00849"/>
    </source>
</evidence>
<comment type="similarity">
    <text evidence="1">Belongs to the pseudouridine synthase RluA family.</text>
</comment>
<keyword evidence="3" id="KW-0413">Isomerase</keyword>
<dbReference type="GO" id="GO:0000455">
    <property type="term" value="P:enzyme-directed rRNA pseudouridine synthesis"/>
    <property type="evidence" value="ECO:0007669"/>
    <property type="project" value="TreeGrafter"/>
</dbReference>
<proteinExistence type="inferred from homology"/>
<dbReference type="Pfam" id="PF00849">
    <property type="entry name" value="PseudoU_synth_2"/>
    <property type="match status" value="1"/>
</dbReference>